<dbReference type="OrthoDB" id="5518176at2"/>
<dbReference type="AlphaFoldDB" id="A0A4P8L177"/>
<dbReference type="PANTHER" id="PTHR30483">
    <property type="entry name" value="LEUCINE-SPECIFIC-BINDING PROTEIN"/>
    <property type="match status" value="1"/>
</dbReference>
<gene>
    <name evidence="4" type="ORF">FDQ92_04005</name>
</gene>
<evidence type="ECO:0000259" key="3">
    <source>
        <dbReference type="Pfam" id="PF13458"/>
    </source>
</evidence>
<reference evidence="4 5" key="2">
    <citation type="submission" date="2019-05" db="EMBL/GenBank/DDBJ databases">
        <authorList>
            <person name="Suflita J.M."/>
            <person name="Marks C.R."/>
        </authorList>
    </citation>
    <scope>NUCLEOTIDE SEQUENCE [LARGE SCALE GENOMIC DNA]</scope>
    <source>
        <strain evidence="4 5">ALDC</strain>
    </source>
</reference>
<dbReference type="PANTHER" id="PTHR30483:SF6">
    <property type="entry name" value="PERIPLASMIC BINDING PROTEIN OF ABC TRANSPORTER FOR NATURAL AMINO ACIDS"/>
    <property type="match status" value="1"/>
</dbReference>
<proteinExistence type="inferred from homology"/>
<keyword evidence="5" id="KW-1185">Reference proteome</keyword>
<comment type="similarity">
    <text evidence="1">Belongs to the leucine-binding protein family.</text>
</comment>
<accession>A0A4P8L177</accession>
<dbReference type="Gene3D" id="3.40.50.2300">
    <property type="match status" value="2"/>
</dbReference>
<organism evidence="4 5">
    <name type="scientific">Desulfoglaeba alkanexedens ALDC</name>
    <dbReference type="NCBI Taxonomy" id="980445"/>
    <lineage>
        <taxon>Bacteria</taxon>
        <taxon>Pseudomonadati</taxon>
        <taxon>Thermodesulfobacteriota</taxon>
        <taxon>Syntrophobacteria</taxon>
        <taxon>Syntrophobacterales</taxon>
        <taxon>Syntrophobacteraceae</taxon>
        <taxon>Desulfoglaeba</taxon>
    </lineage>
</organism>
<dbReference type="InterPro" id="IPR028081">
    <property type="entry name" value="Leu-bd"/>
</dbReference>
<dbReference type="Proteomes" id="UP000298602">
    <property type="component" value="Chromosome"/>
</dbReference>
<feature type="domain" description="Leucine-binding protein" evidence="3">
    <location>
        <begin position="64"/>
        <end position="395"/>
    </location>
</feature>
<sequence length="411" mass="45126">MKGWNRTRPPKTRAKRMWAVVLIAALAGVAWWAVGRTISKRTSPPPAPEPAPIASGPLAVSHPKVAVFLPLSGTFRDEGNALRMGMELAWEELGMQALGAEMAVFDSYVEGARLEDAVETLLEDPEVVLLALHVSSKELSEVLPLIETHGVPTVIPANSHENLAHHPWLFPLIPSDRREGAAAARYAAKWRRNGPVTVLWDSGAYGRILLEGFQEEAGVLGLAHEILECPPDDPAMKSAVETVVESDASVVWLAGEPVWGAAVLNALAAASFSGRLLAPHSYAMEFQEDLFGANRRQLNVLRPFWAEDAEGGTLKGFKEAFRGRFWKEPDGLAMLGYDAIHWIGMNLAETPVSRRDLRDRLMSWAGPEKGYRGLCGSFCFRPNGEVDREFRVTVFRGGHWVAADDAEKVRP</sequence>
<dbReference type="RefSeq" id="WP_137423385.1">
    <property type="nucleotide sequence ID" value="NZ_CP040098.1"/>
</dbReference>
<dbReference type="CDD" id="cd06268">
    <property type="entry name" value="PBP1_ABC_transporter_LIVBP-like"/>
    <property type="match status" value="1"/>
</dbReference>
<keyword evidence="2" id="KW-0732">Signal</keyword>
<evidence type="ECO:0000313" key="5">
    <source>
        <dbReference type="Proteomes" id="UP000298602"/>
    </source>
</evidence>
<protein>
    <recommendedName>
        <fullName evidence="3">Leucine-binding protein domain-containing protein</fullName>
    </recommendedName>
</protein>
<dbReference type="InterPro" id="IPR028082">
    <property type="entry name" value="Peripla_BP_I"/>
</dbReference>
<name>A0A4P8L177_9BACT</name>
<evidence type="ECO:0000313" key="4">
    <source>
        <dbReference type="EMBL" id="QCQ21414.1"/>
    </source>
</evidence>
<dbReference type="SUPFAM" id="SSF53822">
    <property type="entry name" value="Periplasmic binding protein-like I"/>
    <property type="match status" value="1"/>
</dbReference>
<dbReference type="InterPro" id="IPR051010">
    <property type="entry name" value="BCAA_transport"/>
</dbReference>
<dbReference type="KEGG" id="dax:FDQ92_04005"/>
<reference evidence="4 5" key="1">
    <citation type="submission" date="2019-05" db="EMBL/GenBank/DDBJ databases">
        <title>The Complete Genome Sequence of the n-alkane-degrading Desulfoglaeba alkanexedens ALDC reveals multiple alkylsuccinate synthase gene clusters.</title>
        <authorList>
            <person name="Callaghan A.V."/>
            <person name="Davidova I.A."/>
            <person name="Duncan K.E."/>
            <person name="Morris B."/>
            <person name="McInerney M.J."/>
        </authorList>
    </citation>
    <scope>NUCLEOTIDE SEQUENCE [LARGE SCALE GENOMIC DNA]</scope>
    <source>
        <strain evidence="4 5">ALDC</strain>
    </source>
</reference>
<evidence type="ECO:0000256" key="2">
    <source>
        <dbReference type="ARBA" id="ARBA00022729"/>
    </source>
</evidence>
<evidence type="ECO:0000256" key="1">
    <source>
        <dbReference type="ARBA" id="ARBA00010062"/>
    </source>
</evidence>
<dbReference type="Pfam" id="PF13458">
    <property type="entry name" value="Peripla_BP_6"/>
    <property type="match status" value="1"/>
</dbReference>
<dbReference type="EMBL" id="CP040098">
    <property type="protein sequence ID" value="QCQ21414.1"/>
    <property type="molecule type" value="Genomic_DNA"/>
</dbReference>